<evidence type="ECO:0000256" key="6">
    <source>
        <dbReference type="ARBA" id="ARBA00022989"/>
    </source>
</evidence>
<name>A0A6L8LK34_9RHOB</name>
<feature type="transmembrane region" description="Helical" evidence="8">
    <location>
        <begin position="39"/>
        <end position="57"/>
    </location>
</feature>
<evidence type="ECO:0000313" key="10">
    <source>
        <dbReference type="Proteomes" id="UP000479043"/>
    </source>
</evidence>
<evidence type="ECO:0000256" key="7">
    <source>
        <dbReference type="ARBA" id="ARBA00023136"/>
    </source>
</evidence>
<evidence type="ECO:0000256" key="4">
    <source>
        <dbReference type="ARBA" id="ARBA00022679"/>
    </source>
</evidence>
<reference evidence="9 10" key="1">
    <citation type="submission" date="2020-01" db="EMBL/GenBank/DDBJ databases">
        <authorList>
            <person name="Chen S."/>
        </authorList>
    </citation>
    <scope>NUCLEOTIDE SEQUENCE [LARGE SCALE GENOMIC DNA]</scope>
    <source>
        <strain evidence="9 10">GS-10</strain>
    </source>
</reference>
<dbReference type="GO" id="GO:0005886">
    <property type="term" value="C:plasma membrane"/>
    <property type="evidence" value="ECO:0007669"/>
    <property type="project" value="UniProtKB-SubCell"/>
</dbReference>
<evidence type="ECO:0000256" key="1">
    <source>
        <dbReference type="ARBA" id="ARBA00004651"/>
    </source>
</evidence>
<dbReference type="EMBL" id="WWEN01000006">
    <property type="protein sequence ID" value="MYM56421.1"/>
    <property type="molecule type" value="Genomic_DNA"/>
</dbReference>
<proteinExistence type="predicted"/>
<keyword evidence="4" id="KW-0808">Transferase</keyword>
<comment type="subcellular location">
    <subcellularLocation>
        <location evidence="1">Cell membrane</location>
        <topology evidence="1">Multi-pass membrane protein</topology>
    </subcellularLocation>
</comment>
<feature type="transmembrane region" description="Helical" evidence="8">
    <location>
        <begin position="296"/>
        <end position="315"/>
    </location>
</feature>
<feature type="transmembrane region" description="Helical" evidence="8">
    <location>
        <begin position="77"/>
        <end position="101"/>
    </location>
</feature>
<evidence type="ECO:0000256" key="3">
    <source>
        <dbReference type="ARBA" id="ARBA00022676"/>
    </source>
</evidence>
<evidence type="ECO:0000256" key="5">
    <source>
        <dbReference type="ARBA" id="ARBA00022692"/>
    </source>
</evidence>
<dbReference type="GO" id="GO:0016763">
    <property type="term" value="F:pentosyltransferase activity"/>
    <property type="evidence" value="ECO:0007669"/>
    <property type="project" value="TreeGrafter"/>
</dbReference>
<gene>
    <name evidence="9" type="ORF">GR167_13965</name>
</gene>
<dbReference type="Proteomes" id="UP000479043">
    <property type="component" value="Unassembled WGS sequence"/>
</dbReference>
<keyword evidence="5 8" id="KW-0812">Transmembrane</keyword>
<dbReference type="RefSeq" id="WP_160974336.1">
    <property type="nucleotide sequence ID" value="NZ_WWEN01000006.1"/>
</dbReference>
<feature type="transmembrane region" description="Helical" evidence="8">
    <location>
        <begin position="321"/>
        <end position="339"/>
    </location>
</feature>
<comment type="caution">
    <text evidence="9">The sequence shown here is derived from an EMBL/GenBank/DDBJ whole genome shotgun (WGS) entry which is preliminary data.</text>
</comment>
<feature type="transmembrane region" description="Helical" evidence="8">
    <location>
        <begin position="162"/>
        <end position="194"/>
    </location>
</feature>
<dbReference type="PANTHER" id="PTHR33908">
    <property type="entry name" value="MANNOSYLTRANSFERASE YKCB-RELATED"/>
    <property type="match status" value="1"/>
</dbReference>
<organism evidence="9 10">
    <name type="scientific">Thalassovita mangrovi</name>
    <dbReference type="NCBI Taxonomy" id="2692236"/>
    <lineage>
        <taxon>Bacteria</taxon>
        <taxon>Pseudomonadati</taxon>
        <taxon>Pseudomonadota</taxon>
        <taxon>Alphaproteobacteria</taxon>
        <taxon>Rhodobacterales</taxon>
        <taxon>Roseobacteraceae</taxon>
        <taxon>Thalassovita</taxon>
    </lineage>
</organism>
<dbReference type="GO" id="GO:0009103">
    <property type="term" value="P:lipopolysaccharide biosynthetic process"/>
    <property type="evidence" value="ECO:0007669"/>
    <property type="project" value="UniProtKB-ARBA"/>
</dbReference>
<keyword evidence="3" id="KW-0328">Glycosyltransferase</keyword>
<evidence type="ECO:0000256" key="2">
    <source>
        <dbReference type="ARBA" id="ARBA00022475"/>
    </source>
</evidence>
<feature type="transmembrane region" description="Helical" evidence="8">
    <location>
        <begin position="113"/>
        <end position="131"/>
    </location>
</feature>
<keyword evidence="2" id="KW-1003">Cell membrane</keyword>
<accession>A0A6L8LK34</accession>
<dbReference type="AlphaFoldDB" id="A0A6L8LK34"/>
<feature type="transmembrane region" description="Helical" evidence="8">
    <location>
        <begin position="264"/>
        <end position="284"/>
    </location>
</feature>
<evidence type="ECO:0000313" key="9">
    <source>
        <dbReference type="EMBL" id="MYM56421.1"/>
    </source>
</evidence>
<evidence type="ECO:0008006" key="11">
    <source>
        <dbReference type="Google" id="ProtNLM"/>
    </source>
</evidence>
<protein>
    <recommendedName>
        <fullName evidence="11">Glycosyltransferase RgtA/B/C/D-like domain-containing protein</fullName>
    </recommendedName>
</protein>
<sequence>MLRLIGVDYGYFHGDERVNEAAKVLTGQIIPGQLFYPPFFNYLNAVAFGALFVFGLMRDWWDGAADFRAQYFNDPTVFYITARMVTAAISALMAPLFFLIARRLQLDLARATLIALLALLFPLAVFMAHIAKGDTGLATGMIACFWALLARLQTGRPLRWDIVLGLCVALTLSFKQSAIFVLFPLAIGLFVLLARAEGMKGAVLSLLRAILVIAVLWPALNIGLILDFGNFLDYQRIQAVMSVQPGEGGPLAGLPVLAARAAEVIFGLNPVMAAITLLTPVLLLRPGCGLPQKGALWVIWLSLAIGTVATAILTGPRQPEHLWIANFAGFLLLGGLVLADLSRASQTIPRAAGRVILAAALAFSVLGTGEVLKQARAETIQQAVGNYIRDHFADRKIVTSMPLTLPQEKAAQQIELQRTARLARKYRVELPQMAEERLIRQSAPDAIHYINMPGVMFGLESVDENDQDYEVKAHAWPLQHEEWQLDYWLSRGFSIFVVRDFDYYAHEAEPQIRRQFFQTLESACAAGPRFPPSKPLFLEREVRVFDCAAQQ</sequence>
<keyword evidence="6 8" id="KW-1133">Transmembrane helix</keyword>
<keyword evidence="10" id="KW-1185">Reference proteome</keyword>
<dbReference type="InterPro" id="IPR050297">
    <property type="entry name" value="LipidA_mod_glycosyltrf_83"/>
</dbReference>
<feature type="transmembrane region" description="Helical" evidence="8">
    <location>
        <begin position="206"/>
        <end position="226"/>
    </location>
</feature>
<keyword evidence="7 8" id="KW-0472">Membrane</keyword>
<dbReference type="PANTHER" id="PTHR33908:SF11">
    <property type="entry name" value="MEMBRANE PROTEIN"/>
    <property type="match status" value="1"/>
</dbReference>
<evidence type="ECO:0000256" key="8">
    <source>
        <dbReference type="SAM" id="Phobius"/>
    </source>
</evidence>